<dbReference type="GO" id="GO:0072344">
    <property type="term" value="P:rescue of stalled ribosome"/>
    <property type="evidence" value="ECO:0007669"/>
    <property type="project" value="UniProtKB-UniRule"/>
</dbReference>
<feature type="binding site" evidence="8">
    <location>
        <position position="118"/>
    </location>
    <ligand>
        <name>tRNA</name>
        <dbReference type="ChEBI" id="CHEBI:17843"/>
    </ligand>
</feature>
<feature type="binding site" evidence="8">
    <location>
        <position position="70"/>
    </location>
    <ligand>
        <name>tRNA</name>
        <dbReference type="ChEBI" id="CHEBI:17843"/>
    </ligand>
</feature>
<evidence type="ECO:0000256" key="10">
    <source>
        <dbReference type="RuleBase" id="RU004320"/>
    </source>
</evidence>
<dbReference type="CDD" id="cd00462">
    <property type="entry name" value="PTH"/>
    <property type="match status" value="1"/>
</dbReference>
<name>A0AA48KYV5_9FIRM</name>
<dbReference type="KEGG" id="ips:CfP315_0157"/>
<evidence type="ECO:0000256" key="3">
    <source>
        <dbReference type="ARBA" id="ARBA00022801"/>
    </source>
</evidence>
<dbReference type="InterPro" id="IPR001328">
    <property type="entry name" value="Pept_tRNA_hydro"/>
</dbReference>
<dbReference type="SUPFAM" id="SSF53178">
    <property type="entry name" value="Peptidyl-tRNA hydrolase-like"/>
    <property type="match status" value="1"/>
</dbReference>
<feature type="site" description="Stabilizes the basic form of H active site to accept a proton" evidence="8">
    <location>
        <position position="97"/>
    </location>
</feature>
<dbReference type="PANTHER" id="PTHR17224">
    <property type="entry name" value="PEPTIDYL-TRNA HYDROLASE"/>
    <property type="match status" value="1"/>
</dbReference>
<evidence type="ECO:0000256" key="6">
    <source>
        <dbReference type="ARBA" id="ARBA00048707"/>
    </source>
</evidence>
<dbReference type="Proteomes" id="UP001337580">
    <property type="component" value="Chromosome"/>
</dbReference>
<dbReference type="Gene3D" id="3.40.50.1470">
    <property type="entry name" value="Peptidyl-tRNA hydrolase"/>
    <property type="match status" value="1"/>
</dbReference>
<dbReference type="PANTHER" id="PTHR17224:SF1">
    <property type="entry name" value="PEPTIDYL-TRNA HYDROLASE"/>
    <property type="match status" value="1"/>
</dbReference>
<evidence type="ECO:0000256" key="8">
    <source>
        <dbReference type="HAMAP-Rule" id="MF_00083"/>
    </source>
</evidence>
<dbReference type="GO" id="GO:0005737">
    <property type="term" value="C:cytoplasm"/>
    <property type="evidence" value="ECO:0007669"/>
    <property type="project" value="UniProtKB-SubCell"/>
</dbReference>
<evidence type="ECO:0000256" key="5">
    <source>
        <dbReference type="ARBA" id="ARBA00038063"/>
    </source>
</evidence>
<dbReference type="PROSITE" id="PS01195">
    <property type="entry name" value="PEPT_TRNA_HYDROL_1"/>
    <property type="match status" value="1"/>
</dbReference>
<dbReference type="HAMAP" id="MF_00083">
    <property type="entry name" value="Pept_tRNA_hydro_bact"/>
    <property type="match status" value="1"/>
</dbReference>
<feature type="active site" description="Proton acceptor" evidence="8">
    <location>
        <position position="29"/>
    </location>
</feature>
<feature type="binding site" evidence="8">
    <location>
        <position position="24"/>
    </location>
    <ligand>
        <name>tRNA</name>
        <dbReference type="ChEBI" id="CHEBI:17843"/>
    </ligand>
</feature>
<keyword evidence="2 8" id="KW-0820">tRNA-binding</keyword>
<protein>
    <recommendedName>
        <fullName evidence="7 8">Peptidyl-tRNA hydrolase</fullName>
        <shortName evidence="8">Pth</shortName>
        <ecNumber evidence="1 8">3.1.1.29</ecNumber>
    </recommendedName>
</protein>
<reference evidence="11" key="1">
    <citation type="journal article" date="2023" name="ISME J.">
        <title>Emergence of putative energy parasites within Clostridia revealed by genome analysis of a novel endosymbiotic clade.</title>
        <authorList>
            <person name="Takahashi K."/>
            <person name="Kuwahara H."/>
            <person name="Horikawa Y."/>
            <person name="Izawa K."/>
            <person name="Kato D."/>
            <person name="Inagaki T."/>
            <person name="Yuki M."/>
            <person name="Ohkuma M."/>
            <person name="Hongoh Y."/>
        </authorList>
    </citation>
    <scope>NUCLEOTIDE SEQUENCE</scope>
    <source>
        <strain evidence="11">CfP3-15</strain>
    </source>
</reference>
<dbReference type="AlphaFoldDB" id="A0AA48KYV5"/>
<evidence type="ECO:0000256" key="9">
    <source>
        <dbReference type="RuleBase" id="RU000673"/>
    </source>
</evidence>
<keyword evidence="8" id="KW-0963">Cytoplasm</keyword>
<organism evidence="11">
    <name type="scientific">Candidatus Improbicoccus pseudotrichonymphae</name>
    <dbReference type="NCBI Taxonomy" id="3033792"/>
    <lineage>
        <taxon>Bacteria</taxon>
        <taxon>Bacillati</taxon>
        <taxon>Bacillota</taxon>
        <taxon>Clostridia</taxon>
        <taxon>Candidatus Improbicoccus</taxon>
    </lineage>
</organism>
<feature type="site" description="Discriminates between blocked and unblocked aminoacyl-tRNA" evidence="8">
    <location>
        <position position="19"/>
    </location>
</feature>
<dbReference type="GO" id="GO:0004045">
    <property type="term" value="F:peptidyl-tRNA hydrolase activity"/>
    <property type="evidence" value="ECO:0007669"/>
    <property type="project" value="UniProtKB-UniRule"/>
</dbReference>
<comment type="similarity">
    <text evidence="5 8 10">Belongs to the PTH family.</text>
</comment>
<evidence type="ECO:0000313" key="11">
    <source>
        <dbReference type="EMBL" id="BED91649.1"/>
    </source>
</evidence>
<comment type="function">
    <text evidence="8">Hydrolyzes ribosome-free peptidyl-tRNAs (with 1 or more amino acids incorporated), which drop off the ribosome during protein synthesis, or as a result of ribosome stalling.</text>
</comment>
<dbReference type="EMBL" id="AP027924">
    <property type="protein sequence ID" value="BED91649.1"/>
    <property type="molecule type" value="Genomic_DNA"/>
</dbReference>
<dbReference type="InterPro" id="IPR036416">
    <property type="entry name" value="Pept_tRNA_hydro_sf"/>
</dbReference>
<evidence type="ECO:0000256" key="2">
    <source>
        <dbReference type="ARBA" id="ARBA00022555"/>
    </source>
</evidence>
<dbReference type="PROSITE" id="PS01196">
    <property type="entry name" value="PEPT_TRNA_HYDROL_2"/>
    <property type="match status" value="1"/>
</dbReference>
<keyword evidence="4 8" id="KW-0694">RNA-binding</keyword>
<dbReference type="GO" id="GO:0006515">
    <property type="term" value="P:protein quality control for misfolded or incompletely synthesized proteins"/>
    <property type="evidence" value="ECO:0007669"/>
    <property type="project" value="UniProtKB-UniRule"/>
</dbReference>
<sequence length="191" mass="22110">MFDFFFCKNIDFLIVGLGNPGGVYDFTRHNVGFMFLDSLENVGYKNKFNSLIKRISLFGKKVILVKPQTFMNLSGEAIAEIMRFYKLNIKQLIVIFDDIYLNFGKIRIKRNGSHGGHNGIKNIIENLNSTDFTRIKIGVDEPPFDIKLNDWVMVKFNKTEKDKLKDVFDYVKSSLELILTNKIDKAMSIYN</sequence>
<comment type="catalytic activity">
    <reaction evidence="6 8 9">
        <text>an N-acyl-L-alpha-aminoacyl-tRNA + H2O = an N-acyl-L-amino acid + a tRNA + H(+)</text>
        <dbReference type="Rhea" id="RHEA:54448"/>
        <dbReference type="Rhea" id="RHEA-COMP:10123"/>
        <dbReference type="Rhea" id="RHEA-COMP:13883"/>
        <dbReference type="ChEBI" id="CHEBI:15377"/>
        <dbReference type="ChEBI" id="CHEBI:15378"/>
        <dbReference type="ChEBI" id="CHEBI:59874"/>
        <dbReference type="ChEBI" id="CHEBI:78442"/>
        <dbReference type="ChEBI" id="CHEBI:138191"/>
        <dbReference type="EC" id="3.1.1.29"/>
    </reaction>
</comment>
<accession>A0AA48KYV5</accession>
<dbReference type="Pfam" id="PF01195">
    <property type="entry name" value="Pept_tRNA_hydro"/>
    <property type="match status" value="1"/>
</dbReference>
<keyword evidence="3 8" id="KW-0378">Hydrolase</keyword>
<dbReference type="FunFam" id="3.40.50.1470:FF:000001">
    <property type="entry name" value="Peptidyl-tRNA hydrolase"/>
    <property type="match status" value="1"/>
</dbReference>
<feature type="binding site" evidence="8">
    <location>
        <position position="72"/>
    </location>
    <ligand>
        <name>tRNA</name>
        <dbReference type="ChEBI" id="CHEBI:17843"/>
    </ligand>
</feature>
<dbReference type="EC" id="3.1.1.29" evidence="1 8"/>
<comment type="subcellular location">
    <subcellularLocation>
        <location evidence="8">Cytoplasm</location>
    </subcellularLocation>
</comment>
<dbReference type="GO" id="GO:0000049">
    <property type="term" value="F:tRNA binding"/>
    <property type="evidence" value="ECO:0007669"/>
    <property type="project" value="UniProtKB-UniRule"/>
</dbReference>
<evidence type="ECO:0000256" key="1">
    <source>
        <dbReference type="ARBA" id="ARBA00013260"/>
    </source>
</evidence>
<dbReference type="NCBIfam" id="TIGR00447">
    <property type="entry name" value="pth"/>
    <property type="match status" value="1"/>
</dbReference>
<evidence type="ECO:0000256" key="4">
    <source>
        <dbReference type="ARBA" id="ARBA00022884"/>
    </source>
</evidence>
<comment type="function">
    <text evidence="8">Catalyzes the release of premature peptidyl moieties from peptidyl-tRNA molecules trapped in stalled 50S ribosomal subunits, and thus maintains levels of free tRNAs and 50S ribosomes.</text>
</comment>
<dbReference type="InterPro" id="IPR018171">
    <property type="entry name" value="Pept_tRNA_hydro_CS"/>
</dbReference>
<evidence type="ECO:0000256" key="7">
    <source>
        <dbReference type="ARBA" id="ARBA00050038"/>
    </source>
</evidence>
<comment type="subunit">
    <text evidence="8">Monomer.</text>
</comment>
<proteinExistence type="inferred from homology"/>
<gene>
    <name evidence="8" type="primary">pth</name>
    <name evidence="11" type="ORF">CfP315_0157</name>
</gene>